<dbReference type="AlphaFoldDB" id="A0A1Y2FD16"/>
<organism evidence="1 2">
    <name type="scientific">Leucosporidium creatinivorum</name>
    <dbReference type="NCBI Taxonomy" id="106004"/>
    <lineage>
        <taxon>Eukaryota</taxon>
        <taxon>Fungi</taxon>
        <taxon>Dikarya</taxon>
        <taxon>Basidiomycota</taxon>
        <taxon>Pucciniomycotina</taxon>
        <taxon>Microbotryomycetes</taxon>
        <taxon>Leucosporidiales</taxon>
        <taxon>Leucosporidium</taxon>
    </lineage>
</organism>
<reference evidence="1 2" key="1">
    <citation type="submission" date="2016-07" db="EMBL/GenBank/DDBJ databases">
        <title>Pervasive Adenine N6-methylation of Active Genes in Fungi.</title>
        <authorList>
            <consortium name="DOE Joint Genome Institute"/>
            <person name="Mondo S.J."/>
            <person name="Dannebaum R.O."/>
            <person name="Kuo R.C."/>
            <person name="Labutti K."/>
            <person name="Haridas S."/>
            <person name="Kuo A."/>
            <person name="Salamov A."/>
            <person name="Ahrendt S.R."/>
            <person name="Lipzen A."/>
            <person name="Sullivan W."/>
            <person name="Andreopoulos W.B."/>
            <person name="Clum A."/>
            <person name="Lindquist E."/>
            <person name="Daum C."/>
            <person name="Ramamoorthy G.K."/>
            <person name="Gryganskyi A."/>
            <person name="Culley D."/>
            <person name="Magnuson J.K."/>
            <person name="James T.Y."/>
            <person name="O'Malley M.A."/>
            <person name="Stajich J.E."/>
            <person name="Spatafora J.W."/>
            <person name="Visel A."/>
            <person name="Grigoriev I.V."/>
        </authorList>
    </citation>
    <scope>NUCLEOTIDE SEQUENCE [LARGE SCALE GENOMIC DNA]</scope>
    <source>
        <strain evidence="1 2">62-1032</strain>
    </source>
</reference>
<keyword evidence="2" id="KW-1185">Reference proteome</keyword>
<comment type="caution">
    <text evidence="1">The sequence shown here is derived from an EMBL/GenBank/DDBJ whole genome shotgun (WGS) entry which is preliminary data.</text>
</comment>
<evidence type="ECO:0000313" key="2">
    <source>
        <dbReference type="Proteomes" id="UP000193467"/>
    </source>
</evidence>
<evidence type="ECO:0000313" key="1">
    <source>
        <dbReference type="EMBL" id="ORY81818.1"/>
    </source>
</evidence>
<sequence length="394" mass="44866">MCGSCDEQLQSTAPYLQPPSNSLDRLPTELKGEIVRWASFGAEKNATLASLRLLSWDFCYYATPLSFKEIELWPERNGPLLFQRFHEDVALRHGSLVQRIIIEARTEDINLDSHPLTLDDALMLRRIALILPHLCNLTRLHLDILPATAGDFEYEPQLDLLGRVPLPFLEWLALTAYCTRPMDPIRLAETIRRFKGVRHLSIAGVVWTHGGELAEAIVSLPLVGLRIDDVDGPIIRHLAQADLNLSITHLAIIDCPATTLADLHLLFVRLARTLTHLKLEIQEELPWSSPINNAFPFVLQAFTLRAPPEHALPLLSYFRQCPFTEFRLEGSLEAELKMPLYTMLIRAVRDVGQGVLKRVRVEVRNEKEREAYEQWRPVLQEKLLYEVAVVAGKF</sequence>
<dbReference type="Proteomes" id="UP000193467">
    <property type="component" value="Unassembled WGS sequence"/>
</dbReference>
<dbReference type="InParanoid" id="A0A1Y2FD16"/>
<dbReference type="EMBL" id="MCGR01000022">
    <property type="protein sequence ID" value="ORY81818.1"/>
    <property type="molecule type" value="Genomic_DNA"/>
</dbReference>
<proteinExistence type="predicted"/>
<name>A0A1Y2FD16_9BASI</name>
<protein>
    <submittedName>
        <fullName evidence="1">Uncharacterized protein</fullName>
    </submittedName>
</protein>
<accession>A0A1Y2FD16</accession>
<gene>
    <name evidence="1" type="ORF">BCR35DRAFT_303983</name>
</gene>